<evidence type="ECO:0000313" key="3">
    <source>
        <dbReference type="EMBL" id="GAA1873254.1"/>
    </source>
</evidence>
<keyword evidence="4" id="KW-1185">Reference proteome</keyword>
<feature type="transmembrane region" description="Helical" evidence="2">
    <location>
        <begin position="289"/>
        <end position="309"/>
    </location>
</feature>
<feature type="transmembrane region" description="Helical" evidence="2">
    <location>
        <begin position="89"/>
        <end position="106"/>
    </location>
</feature>
<organism evidence="3 4">
    <name type="scientific">Myceligenerans crystallogenes</name>
    <dbReference type="NCBI Taxonomy" id="316335"/>
    <lineage>
        <taxon>Bacteria</taxon>
        <taxon>Bacillati</taxon>
        <taxon>Actinomycetota</taxon>
        <taxon>Actinomycetes</taxon>
        <taxon>Micrococcales</taxon>
        <taxon>Promicromonosporaceae</taxon>
        <taxon>Myceligenerans</taxon>
    </lineage>
</organism>
<reference evidence="4" key="1">
    <citation type="journal article" date="2019" name="Int. J. Syst. Evol. Microbiol.">
        <title>The Global Catalogue of Microorganisms (GCM) 10K type strain sequencing project: providing services to taxonomists for standard genome sequencing and annotation.</title>
        <authorList>
            <consortium name="The Broad Institute Genomics Platform"/>
            <consortium name="The Broad Institute Genome Sequencing Center for Infectious Disease"/>
            <person name="Wu L."/>
            <person name="Ma J."/>
        </authorList>
    </citation>
    <scope>NUCLEOTIDE SEQUENCE [LARGE SCALE GENOMIC DNA]</scope>
    <source>
        <strain evidence="4">JCM 14326</strain>
    </source>
</reference>
<gene>
    <name evidence="3" type="ORF">GCM10009751_35910</name>
</gene>
<evidence type="ECO:0000256" key="2">
    <source>
        <dbReference type="SAM" id="Phobius"/>
    </source>
</evidence>
<proteinExistence type="predicted"/>
<feature type="transmembrane region" description="Helical" evidence="2">
    <location>
        <begin position="236"/>
        <end position="269"/>
    </location>
</feature>
<keyword evidence="2" id="KW-0812">Transmembrane</keyword>
<protein>
    <submittedName>
        <fullName evidence="3">Uncharacterized protein</fullName>
    </submittedName>
</protein>
<keyword evidence="2" id="KW-1133">Transmembrane helix</keyword>
<evidence type="ECO:0000313" key="4">
    <source>
        <dbReference type="Proteomes" id="UP001501094"/>
    </source>
</evidence>
<keyword evidence="2" id="KW-0472">Membrane</keyword>
<dbReference type="Proteomes" id="UP001501094">
    <property type="component" value="Unassembled WGS sequence"/>
</dbReference>
<feature type="transmembrane region" description="Helical" evidence="2">
    <location>
        <begin position="206"/>
        <end position="224"/>
    </location>
</feature>
<accession>A0ABP4ZXV4</accession>
<feature type="transmembrane region" description="Helical" evidence="2">
    <location>
        <begin position="47"/>
        <end position="69"/>
    </location>
</feature>
<feature type="compositionally biased region" description="Basic and acidic residues" evidence="1">
    <location>
        <begin position="1"/>
        <end position="27"/>
    </location>
</feature>
<dbReference type="EMBL" id="BAAANL010000008">
    <property type="protein sequence ID" value="GAA1873254.1"/>
    <property type="molecule type" value="Genomic_DNA"/>
</dbReference>
<name>A0ABP4ZXV4_9MICO</name>
<dbReference type="RefSeq" id="WP_344105630.1">
    <property type="nucleotide sequence ID" value="NZ_BAAANL010000008.1"/>
</dbReference>
<sequence length="310" mass="33185">MTDNALHHDVPHDVAPRTHGDADEHPPAARRRDRAGRPSPARATLRFLLHLAEMIVAMVAGMVLLAPLWDLGAAAVGAERVLARPDVGALVMLADMLVAMTVWMRVRRHAWRAIAEMDAAMAAPYLVLLPLLWAGVLDGPGLMVWSHVVMVPAMAAAMWWRRAEYTGHPAGHAGAHGLDLRWLARRWPVLPALALMTLTLLGGGDVPAWILAPVAAVYPVMGALRRSIRGLPMWRLQLAGLVVFAGIALVAVALGATTAAAFVLAAGLLGHAVWDAFHHRAGAVVYRWYAESCVVYDILLALAVVAAAVA</sequence>
<evidence type="ECO:0000256" key="1">
    <source>
        <dbReference type="SAM" id="MobiDB-lite"/>
    </source>
</evidence>
<comment type="caution">
    <text evidence="3">The sequence shown here is derived from an EMBL/GenBank/DDBJ whole genome shotgun (WGS) entry which is preliminary data.</text>
</comment>
<feature type="region of interest" description="Disordered" evidence="1">
    <location>
        <begin position="1"/>
        <end position="38"/>
    </location>
</feature>